<dbReference type="AlphaFoldDB" id="A0A1D7TLE3"/>
<keyword evidence="4 5" id="KW-0663">Pyridoxal phosphate</keyword>
<dbReference type="STRING" id="1193502.SHALO_2048"/>
<dbReference type="PATRIC" id="fig|1193502.14.peg.2081"/>
<evidence type="ECO:0000259" key="6">
    <source>
        <dbReference type="Pfam" id="PF00155"/>
    </source>
</evidence>
<dbReference type="EMBL" id="CP017111">
    <property type="protein sequence ID" value="AOO65819.1"/>
    <property type="molecule type" value="Genomic_DNA"/>
</dbReference>
<dbReference type="InterPro" id="IPR015421">
    <property type="entry name" value="PyrdxlP-dep_Trfase_major"/>
</dbReference>
<dbReference type="KEGG" id="shal:SHALO_2048"/>
<dbReference type="PANTHER" id="PTHR13693">
    <property type="entry name" value="CLASS II AMINOTRANSFERASE/8-AMINO-7-OXONONANOATE SYNTHASE"/>
    <property type="match status" value="1"/>
</dbReference>
<evidence type="ECO:0000256" key="1">
    <source>
        <dbReference type="ARBA" id="ARBA00001933"/>
    </source>
</evidence>
<sequence length="363" mass="40287">MYQNELQAITKANRYRSRKLYDESLVDFSSNDYLGFAQNHTLFERAVAQVSMYKTHAPKASILVNGYHPIHEEFEAFLMRHNGFEAALVCGSGFLANFSLIEALPRKRDLLILDEEYHASGMVASKTVDAEVLMFNHNDANHLESLINTHNHNRIIIAVEGIYSMSGDLLNPDIFEIADRYNAILIVDEAHSVGVVGENLRGVFDLFHITPKANHIKMGTLGKALGSYGAYILCSQHIAEFLQNRAKAIIYTTAPSLFDIALGYQGLLYILKNRAKLKADIAERQKVVDECVGVKMDGLICSYPLSAGADALGVQQSLIDEGFLVGAIRPPTVPKPILRIIPRLGESVEQLRVLCSLIHKGSF</sequence>
<dbReference type="InterPro" id="IPR001917">
    <property type="entry name" value="Aminotrans_II_pyridoxalP_BS"/>
</dbReference>
<dbReference type="InterPro" id="IPR015424">
    <property type="entry name" value="PyrdxlP-dep_Trfase"/>
</dbReference>
<reference evidence="8" key="1">
    <citation type="submission" date="2016-08" db="EMBL/GenBank/DDBJ databases">
        <title>Complete genome sequence of the organohalide-respiring Epsilonproteobacterium Sulfurospirillum halorespirans.</title>
        <authorList>
            <person name="Goris T."/>
            <person name="Zimmermann J."/>
            <person name="Schenz B."/>
            <person name="Lemos M."/>
            <person name="Hackermueller J."/>
            <person name="Diekert G."/>
        </authorList>
    </citation>
    <scope>NUCLEOTIDE SEQUENCE [LARGE SCALE GENOMIC DNA]</scope>
    <source>
        <strain>DSM 13726</strain>
        <strain evidence="8">PCE-M2</strain>
    </source>
</reference>
<dbReference type="SUPFAM" id="SSF53383">
    <property type="entry name" value="PLP-dependent transferases"/>
    <property type="match status" value="1"/>
</dbReference>
<dbReference type="PROSITE" id="PS00599">
    <property type="entry name" value="AA_TRANSFER_CLASS_2"/>
    <property type="match status" value="1"/>
</dbReference>
<organism evidence="7 8">
    <name type="scientific">Sulfurospirillum halorespirans DSM 13726</name>
    <dbReference type="NCBI Taxonomy" id="1193502"/>
    <lineage>
        <taxon>Bacteria</taxon>
        <taxon>Pseudomonadati</taxon>
        <taxon>Campylobacterota</taxon>
        <taxon>Epsilonproteobacteria</taxon>
        <taxon>Campylobacterales</taxon>
        <taxon>Sulfurospirillaceae</taxon>
        <taxon>Sulfurospirillum</taxon>
    </lineage>
</organism>
<evidence type="ECO:0000256" key="3">
    <source>
        <dbReference type="ARBA" id="ARBA00022679"/>
    </source>
</evidence>
<dbReference type="RefSeq" id="WP_069478453.1">
    <property type="nucleotide sequence ID" value="NZ_CP017111.1"/>
</dbReference>
<accession>A0A1D7TLE3</accession>
<keyword evidence="7" id="KW-0012">Acyltransferase</keyword>
<dbReference type="EC" id="2.3.1.47" evidence="7"/>
<protein>
    <submittedName>
        <fullName evidence="7">8-amino-7-oxononanoate synthase</fullName>
        <ecNumber evidence="7">2.3.1.47</ecNumber>
    </submittedName>
</protein>
<feature type="domain" description="Aminotransferase class I/classII large" evidence="6">
    <location>
        <begin position="25"/>
        <end position="356"/>
    </location>
</feature>
<dbReference type="GO" id="GO:0008710">
    <property type="term" value="F:8-amino-7-oxononanoate synthase activity"/>
    <property type="evidence" value="ECO:0007669"/>
    <property type="project" value="UniProtKB-EC"/>
</dbReference>
<keyword evidence="3 7" id="KW-0808">Transferase</keyword>
<dbReference type="Pfam" id="PF00155">
    <property type="entry name" value="Aminotran_1_2"/>
    <property type="match status" value="1"/>
</dbReference>
<dbReference type="Gene3D" id="3.40.640.10">
    <property type="entry name" value="Type I PLP-dependent aspartate aminotransferase-like (Major domain)"/>
    <property type="match status" value="1"/>
</dbReference>
<evidence type="ECO:0000313" key="8">
    <source>
        <dbReference type="Proteomes" id="UP000094609"/>
    </source>
</evidence>
<dbReference type="InterPro" id="IPR004839">
    <property type="entry name" value="Aminotransferase_I/II_large"/>
</dbReference>
<dbReference type="GO" id="GO:0030170">
    <property type="term" value="F:pyridoxal phosphate binding"/>
    <property type="evidence" value="ECO:0007669"/>
    <property type="project" value="InterPro"/>
</dbReference>
<dbReference type="InterPro" id="IPR015422">
    <property type="entry name" value="PyrdxlP-dep_Trfase_small"/>
</dbReference>
<dbReference type="Proteomes" id="UP000094609">
    <property type="component" value="Chromosome"/>
</dbReference>
<gene>
    <name evidence="7" type="ORF">SHALO_2048</name>
</gene>
<comment type="similarity">
    <text evidence="2">Belongs to the class-II pyridoxal-phosphate-dependent aminotransferase family. BioF subfamily.</text>
</comment>
<keyword evidence="8" id="KW-1185">Reference proteome</keyword>
<dbReference type="PANTHER" id="PTHR13693:SF77">
    <property type="entry name" value="8-AMINO-7-OXONONANOATE SYNTHASE"/>
    <property type="match status" value="1"/>
</dbReference>
<name>A0A1D7TLE3_9BACT</name>
<evidence type="ECO:0000256" key="5">
    <source>
        <dbReference type="RuleBase" id="RU003693"/>
    </source>
</evidence>
<comment type="cofactor">
    <cofactor evidence="1 5">
        <name>pyridoxal 5'-phosphate</name>
        <dbReference type="ChEBI" id="CHEBI:597326"/>
    </cofactor>
</comment>
<evidence type="ECO:0000256" key="2">
    <source>
        <dbReference type="ARBA" id="ARBA00010008"/>
    </source>
</evidence>
<dbReference type="Gene3D" id="3.90.1150.10">
    <property type="entry name" value="Aspartate Aminotransferase, domain 1"/>
    <property type="match status" value="1"/>
</dbReference>
<evidence type="ECO:0000256" key="4">
    <source>
        <dbReference type="ARBA" id="ARBA00022898"/>
    </source>
</evidence>
<dbReference type="InterPro" id="IPR050087">
    <property type="entry name" value="AON_synthase_class-II"/>
</dbReference>
<proteinExistence type="inferred from homology"/>
<evidence type="ECO:0000313" key="7">
    <source>
        <dbReference type="EMBL" id="AOO65819.1"/>
    </source>
</evidence>